<sequence>LPAMASGRSQFKESISNCFGVIKSSPPVLSVLIYLEFYISFMITLFALIGYSIGVQILPLLLMAALQTAIAVPGYLYMMWNEPKYILVFALVQFATFITEFFWAIVKLTGVGNGGISALLIVLSILQLSNVVVAFFFRDLRVDFCCCGKNRRACGLNNVSLEGGLTPPPANWAKTKPAPSLSTSEKKSDKKTRKSAFKNALRHKKNLDVDVEGNPSKNGTAHSPLEKNIFGGISEEEKERAMQKRLSRMPVHTPSRSMTRSPDEVRVEPGSSLSDRENSGRRVTQKGGPKEPKGSKKDAGIKKEAGSTSSTRDGSRERTSSESLRQTSVRIK</sequence>
<dbReference type="EMBL" id="BTSX01000001">
    <property type="protein sequence ID" value="GMS79564.1"/>
    <property type="molecule type" value="Genomic_DNA"/>
</dbReference>
<reference evidence="3" key="1">
    <citation type="submission" date="2023-10" db="EMBL/GenBank/DDBJ databases">
        <title>Genome assembly of Pristionchus species.</title>
        <authorList>
            <person name="Yoshida K."/>
            <person name="Sommer R.J."/>
        </authorList>
    </citation>
    <scope>NUCLEOTIDE SEQUENCE</scope>
    <source>
        <strain evidence="3">RS0144</strain>
    </source>
</reference>
<name>A0AAV5SA68_9BILA</name>
<protein>
    <submittedName>
        <fullName evidence="3">Uncharacterized protein</fullName>
    </submittedName>
</protein>
<gene>
    <name evidence="3" type="ORF">PENTCL1PPCAC_1739</name>
</gene>
<keyword evidence="4" id="KW-1185">Reference proteome</keyword>
<accession>A0AAV5SA68</accession>
<feature type="transmembrane region" description="Helical" evidence="2">
    <location>
        <begin position="31"/>
        <end position="53"/>
    </location>
</feature>
<keyword evidence="2" id="KW-1133">Transmembrane helix</keyword>
<evidence type="ECO:0000256" key="2">
    <source>
        <dbReference type="SAM" id="Phobius"/>
    </source>
</evidence>
<dbReference type="Proteomes" id="UP001432027">
    <property type="component" value="Unassembled WGS sequence"/>
</dbReference>
<keyword evidence="2" id="KW-0472">Membrane</keyword>
<feature type="non-terminal residue" evidence="3">
    <location>
        <position position="1"/>
    </location>
</feature>
<feature type="compositionally biased region" description="Basic and acidic residues" evidence="1">
    <location>
        <begin position="288"/>
        <end position="305"/>
    </location>
</feature>
<feature type="compositionally biased region" description="Basic residues" evidence="1">
    <location>
        <begin position="189"/>
        <end position="205"/>
    </location>
</feature>
<evidence type="ECO:0000313" key="4">
    <source>
        <dbReference type="Proteomes" id="UP001432027"/>
    </source>
</evidence>
<evidence type="ECO:0000256" key="1">
    <source>
        <dbReference type="SAM" id="MobiDB-lite"/>
    </source>
</evidence>
<feature type="transmembrane region" description="Helical" evidence="2">
    <location>
        <begin position="60"/>
        <end position="80"/>
    </location>
</feature>
<proteinExistence type="predicted"/>
<dbReference type="AlphaFoldDB" id="A0AAV5SA68"/>
<feature type="transmembrane region" description="Helical" evidence="2">
    <location>
        <begin position="86"/>
        <end position="106"/>
    </location>
</feature>
<feature type="region of interest" description="Disordered" evidence="1">
    <location>
        <begin position="167"/>
        <end position="332"/>
    </location>
</feature>
<keyword evidence="2" id="KW-0812">Transmembrane</keyword>
<evidence type="ECO:0000313" key="3">
    <source>
        <dbReference type="EMBL" id="GMS79564.1"/>
    </source>
</evidence>
<comment type="caution">
    <text evidence="3">The sequence shown here is derived from an EMBL/GenBank/DDBJ whole genome shotgun (WGS) entry which is preliminary data.</text>
</comment>
<organism evidence="3 4">
    <name type="scientific">Pristionchus entomophagus</name>
    <dbReference type="NCBI Taxonomy" id="358040"/>
    <lineage>
        <taxon>Eukaryota</taxon>
        <taxon>Metazoa</taxon>
        <taxon>Ecdysozoa</taxon>
        <taxon>Nematoda</taxon>
        <taxon>Chromadorea</taxon>
        <taxon>Rhabditida</taxon>
        <taxon>Rhabditina</taxon>
        <taxon>Diplogasteromorpha</taxon>
        <taxon>Diplogasteroidea</taxon>
        <taxon>Neodiplogasteridae</taxon>
        <taxon>Pristionchus</taxon>
    </lineage>
</organism>
<feature type="transmembrane region" description="Helical" evidence="2">
    <location>
        <begin position="118"/>
        <end position="137"/>
    </location>
</feature>
<feature type="compositionally biased region" description="Polar residues" evidence="1">
    <location>
        <begin position="321"/>
        <end position="332"/>
    </location>
</feature>